<dbReference type="Pfam" id="PF16901">
    <property type="entry name" value="DAO_C"/>
    <property type="match status" value="1"/>
</dbReference>
<name>I0Z645_COCSC</name>
<keyword evidence="10" id="KW-0496">Mitochondrion</keyword>
<evidence type="ECO:0000256" key="1">
    <source>
        <dbReference type="ARBA" id="ARBA00001974"/>
    </source>
</evidence>
<evidence type="ECO:0000259" key="13">
    <source>
        <dbReference type="Pfam" id="PF01266"/>
    </source>
</evidence>
<comment type="similarity">
    <text evidence="4 11">Belongs to the FAD-dependent glycerol-3-phosphate dehydrogenase family.</text>
</comment>
<evidence type="ECO:0000256" key="9">
    <source>
        <dbReference type="ARBA" id="ARBA00023002"/>
    </source>
</evidence>
<evidence type="ECO:0000256" key="6">
    <source>
        <dbReference type="ARBA" id="ARBA00022630"/>
    </source>
</evidence>
<comment type="catalytic activity">
    <reaction evidence="11">
        <text>a quinone + sn-glycerol 3-phosphate = dihydroxyacetone phosphate + a quinol</text>
        <dbReference type="Rhea" id="RHEA:18977"/>
        <dbReference type="ChEBI" id="CHEBI:24646"/>
        <dbReference type="ChEBI" id="CHEBI:57597"/>
        <dbReference type="ChEBI" id="CHEBI:57642"/>
        <dbReference type="ChEBI" id="CHEBI:132124"/>
        <dbReference type="EC" id="1.1.5.3"/>
    </reaction>
</comment>
<keyword evidence="9 11" id="KW-0560">Oxidoreductase</keyword>
<evidence type="ECO:0000313" key="15">
    <source>
        <dbReference type="EMBL" id="EIE26114.1"/>
    </source>
</evidence>
<evidence type="ECO:0000256" key="10">
    <source>
        <dbReference type="ARBA" id="ARBA00023128"/>
    </source>
</evidence>
<dbReference type="OrthoDB" id="264015at2759"/>
<dbReference type="PROSITE" id="PS00977">
    <property type="entry name" value="FAD_G3PDH_1"/>
    <property type="match status" value="1"/>
</dbReference>
<dbReference type="PANTHER" id="PTHR11985">
    <property type="entry name" value="GLYCEROL-3-PHOSPHATE DEHYDROGENASE"/>
    <property type="match status" value="1"/>
</dbReference>
<keyword evidence="7" id="KW-0274">FAD</keyword>
<evidence type="ECO:0000256" key="5">
    <source>
        <dbReference type="ARBA" id="ARBA00013029"/>
    </source>
</evidence>
<evidence type="ECO:0000256" key="12">
    <source>
        <dbReference type="SAM" id="MobiDB-lite"/>
    </source>
</evidence>
<protein>
    <recommendedName>
        <fullName evidence="5 11">Glycerol-3-phosphate dehydrogenase</fullName>
        <ecNumber evidence="5 11">1.1.5.3</ecNumber>
    </recommendedName>
</protein>
<evidence type="ECO:0000256" key="8">
    <source>
        <dbReference type="ARBA" id="ARBA00022946"/>
    </source>
</evidence>
<dbReference type="InterPro" id="IPR006076">
    <property type="entry name" value="FAD-dep_OxRdtase"/>
</dbReference>
<evidence type="ECO:0000256" key="2">
    <source>
        <dbReference type="ARBA" id="ARBA00004173"/>
    </source>
</evidence>
<dbReference type="AlphaFoldDB" id="I0Z645"/>
<dbReference type="Proteomes" id="UP000007264">
    <property type="component" value="Unassembled WGS sequence"/>
</dbReference>
<dbReference type="Gene3D" id="3.50.50.60">
    <property type="entry name" value="FAD/NAD(P)-binding domain"/>
    <property type="match status" value="1"/>
</dbReference>
<accession>I0Z645</accession>
<dbReference type="GO" id="GO:0006072">
    <property type="term" value="P:glycerol-3-phosphate metabolic process"/>
    <property type="evidence" value="ECO:0007669"/>
    <property type="project" value="UniProtKB-UniRule"/>
</dbReference>
<feature type="region of interest" description="Disordered" evidence="12">
    <location>
        <begin position="600"/>
        <end position="620"/>
    </location>
</feature>
<dbReference type="STRING" id="574566.I0Z645"/>
<dbReference type="Gene3D" id="1.10.8.870">
    <property type="entry name" value="Alpha-glycerophosphate oxidase, cap domain"/>
    <property type="match status" value="1"/>
</dbReference>
<keyword evidence="6 11" id="KW-0285">Flavoprotein</keyword>
<dbReference type="InterPro" id="IPR038299">
    <property type="entry name" value="DAO_C_sf"/>
</dbReference>
<dbReference type="GO" id="GO:0004368">
    <property type="term" value="F:glycerol-3-phosphate dehydrogenase (quinone) activity"/>
    <property type="evidence" value="ECO:0007669"/>
    <property type="project" value="UniProtKB-EC"/>
</dbReference>
<dbReference type="GeneID" id="17044118"/>
<dbReference type="eggNOG" id="KOG0042">
    <property type="taxonomic scope" value="Eukaryota"/>
</dbReference>
<dbReference type="InterPro" id="IPR031656">
    <property type="entry name" value="DAO_C"/>
</dbReference>
<feature type="domain" description="FAD dependent oxidoreductase" evidence="13">
    <location>
        <begin position="68"/>
        <end position="434"/>
    </location>
</feature>
<evidence type="ECO:0000256" key="3">
    <source>
        <dbReference type="ARBA" id="ARBA00005157"/>
    </source>
</evidence>
<dbReference type="SUPFAM" id="SSF54373">
    <property type="entry name" value="FAD-linked reductases, C-terminal domain"/>
    <property type="match status" value="1"/>
</dbReference>
<dbReference type="SUPFAM" id="SSF51905">
    <property type="entry name" value="FAD/NAD(P)-binding domain"/>
    <property type="match status" value="1"/>
</dbReference>
<keyword evidence="16" id="KW-1185">Reference proteome</keyword>
<dbReference type="PANTHER" id="PTHR11985:SF15">
    <property type="entry name" value="GLYCEROL-3-PHOSPHATE DEHYDROGENASE, MITOCHONDRIAL"/>
    <property type="match status" value="1"/>
</dbReference>
<reference evidence="15 16" key="1">
    <citation type="journal article" date="2012" name="Genome Biol.">
        <title>The genome of the polar eukaryotic microalga coccomyxa subellipsoidea reveals traits of cold adaptation.</title>
        <authorList>
            <person name="Blanc G."/>
            <person name="Agarkova I."/>
            <person name="Grimwood J."/>
            <person name="Kuo A."/>
            <person name="Brueggeman A."/>
            <person name="Dunigan D."/>
            <person name="Gurnon J."/>
            <person name="Ladunga I."/>
            <person name="Lindquist E."/>
            <person name="Lucas S."/>
            <person name="Pangilinan J."/>
            <person name="Proschold T."/>
            <person name="Salamov A."/>
            <person name="Schmutz J."/>
            <person name="Weeks D."/>
            <person name="Yamada T."/>
            <person name="Claverie J.M."/>
            <person name="Grigoriev I."/>
            <person name="Van Etten J."/>
            <person name="Lomsadze A."/>
            <person name="Borodovsky M."/>
        </authorList>
    </citation>
    <scope>NUCLEOTIDE SEQUENCE [LARGE SCALE GENOMIC DNA]</scope>
    <source>
        <strain evidence="15 16">C-169</strain>
    </source>
</reference>
<evidence type="ECO:0000313" key="16">
    <source>
        <dbReference type="Proteomes" id="UP000007264"/>
    </source>
</evidence>
<comment type="caution">
    <text evidence="15">The sequence shown here is derived from an EMBL/GenBank/DDBJ whole genome shotgun (WGS) entry which is preliminary data.</text>
</comment>
<dbReference type="Pfam" id="PF01266">
    <property type="entry name" value="DAO"/>
    <property type="match status" value="1"/>
</dbReference>
<dbReference type="InterPro" id="IPR036188">
    <property type="entry name" value="FAD/NAD-bd_sf"/>
</dbReference>
<dbReference type="GO" id="GO:0005739">
    <property type="term" value="C:mitochondrion"/>
    <property type="evidence" value="ECO:0007669"/>
    <property type="project" value="UniProtKB-SubCell"/>
</dbReference>
<dbReference type="FunFam" id="1.10.8.870:FF:000004">
    <property type="entry name" value="Glycerol-3-phosphate dehydrogenase"/>
    <property type="match status" value="1"/>
</dbReference>
<dbReference type="PROSITE" id="PS00978">
    <property type="entry name" value="FAD_G3PDH_2"/>
    <property type="match status" value="1"/>
</dbReference>
<comment type="cofactor">
    <cofactor evidence="1 11">
        <name>FAD</name>
        <dbReference type="ChEBI" id="CHEBI:57692"/>
    </cofactor>
</comment>
<evidence type="ECO:0000256" key="7">
    <source>
        <dbReference type="ARBA" id="ARBA00022827"/>
    </source>
</evidence>
<feature type="domain" description="Alpha-glycerophosphate oxidase C-terminal" evidence="14">
    <location>
        <begin position="458"/>
        <end position="582"/>
    </location>
</feature>
<evidence type="ECO:0000259" key="14">
    <source>
        <dbReference type="Pfam" id="PF16901"/>
    </source>
</evidence>
<dbReference type="RefSeq" id="XP_005650658.1">
    <property type="nucleotide sequence ID" value="XM_005650601.1"/>
</dbReference>
<dbReference type="EC" id="1.1.5.3" evidence="5 11"/>
<dbReference type="Gene3D" id="3.30.9.10">
    <property type="entry name" value="D-Amino Acid Oxidase, subunit A, domain 2"/>
    <property type="match status" value="1"/>
</dbReference>
<dbReference type="KEGG" id="csl:COCSUDRAFT_27656"/>
<dbReference type="InterPro" id="IPR000447">
    <property type="entry name" value="G3P_DH_FAD-dep"/>
</dbReference>
<keyword evidence="8" id="KW-0809">Transit peptide</keyword>
<dbReference type="EMBL" id="AGSI01000003">
    <property type="protein sequence ID" value="EIE26114.1"/>
    <property type="molecule type" value="Genomic_DNA"/>
</dbReference>
<organism evidence="15 16">
    <name type="scientific">Coccomyxa subellipsoidea (strain C-169)</name>
    <name type="common">Green microalga</name>
    <dbReference type="NCBI Taxonomy" id="574566"/>
    <lineage>
        <taxon>Eukaryota</taxon>
        <taxon>Viridiplantae</taxon>
        <taxon>Chlorophyta</taxon>
        <taxon>core chlorophytes</taxon>
        <taxon>Trebouxiophyceae</taxon>
        <taxon>Trebouxiophyceae incertae sedis</taxon>
        <taxon>Coccomyxaceae</taxon>
        <taxon>Coccomyxa</taxon>
        <taxon>Coccomyxa subellipsoidea</taxon>
    </lineage>
</organism>
<comment type="pathway">
    <text evidence="3">Polyol metabolism; glycerol degradation via glycerol kinase pathway; glycerone phosphate from sn-glycerol 3-phosphate (anaerobic route): step 1/1.</text>
</comment>
<dbReference type="PRINTS" id="PR01001">
    <property type="entry name" value="FADG3PDH"/>
</dbReference>
<proteinExistence type="inferred from homology"/>
<gene>
    <name evidence="15" type="ORF">COCSUDRAFT_27656</name>
</gene>
<evidence type="ECO:0000256" key="11">
    <source>
        <dbReference type="RuleBase" id="RU361217"/>
    </source>
</evidence>
<sequence length="620" mass="67592">MSRFRTLVRGGLVLVSAGAGAAAISAFYNSKRPDAAHQTAGLFLLDEVPSRQQQLQHLANGTADNPYDLLIIGGGATGTGCAVDAATRGLQTALVEREDFASGTSSKSTKLVHGGVRYLEKAVFNLDYGQLKLVFEALHERKRLLQNAPHLSSALPIMTPCYKWWEVPYYWAGLKAYDLVAGTQGLTLSRYTTPAESRRQFPTLAKHGPDHSSLKGTIVYYDGQFDDSRLNVSLACTAAMAGATVLNYAEVTRVIKDETGRVVGATVKDVLGRKSHDVYARQVINATGPFSDGIRHMSEPEAPKMIMASAGVHVTLPDYYSPDHLGMIVPKTKDGRVVFMLPWLEATIAGTTDSSSEITMRPQPTEEEIQFILDAISEYLTVEVRRSDVQSAWSGLRPLAVDPNAKDTASASRDHIVTQDPDGLITVTGGKWTTYRLMAEDAIDKALATGRLHAAGPCRTHNLPLVGAAGYTPALFTDVAQHYKVPHRPGAIDTSVARYLAAAYGDRAKVITHIAEEKKLGKRLVRGHPMIEAEVVYAVHNEYCEHPEDFIARRTRLAFVDTAAAEQALPKIVELMAKEKGWWWGRRRAETKRAQDYLATFQSRPEPAGGVTVGDSPSAP</sequence>
<evidence type="ECO:0000256" key="4">
    <source>
        <dbReference type="ARBA" id="ARBA00007330"/>
    </source>
</evidence>
<comment type="subcellular location">
    <subcellularLocation>
        <location evidence="2">Mitochondrion</location>
    </subcellularLocation>
</comment>